<gene>
    <name evidence="2" type="ORF">BDA99DRAFT_534246</name>
</gene>
<evidence type="ECO:0000313" key="3">
    <source>
        <dbReference type="Proteomes" id="UP001209540"/>
    </source>
</evidence>
<evidence type="ECO:0000256" key="1">
    <source>
        <dbReference type="SAM" id="MobiDB-lite"/>
    </source>
</evidence>
<reference evidence="2" key="2">
    <citation type="submission" date="2023-02" db="EMBL/GenBank/DDBJ databases">
        <authorList>
            <consortium name="DOE Joint Genome Institute"/>
            <person name="Mondo S.J."/>
            <person name="Chang Y."/>
            <person name="Wang Y."/>
            <person name="Ahrendt S."/>
            <person name="Andreopoulos W."/>
            <person name="Barry K."/>
            <person name="Beard J."/>
            <person name="Benny G.L."/>
            <person name="Blankenship S."/>
            <person name="Bonito G."/>
            <person name="Cuomo C."/>
            <person name="Desiro A."/>
            <person name="Gervers K.A."/>
            <person name="Hundley H."/>
            <person name="Kuo A."/>
            <person name="LaButti K."/>
            <person name="Lang B.F."/>
            <person name="Lipzen A."/>
            <person name="O'Donnell K."/>
            <person name="Pangilinan J."/>
            <person name="Reynolds N."/>
            <person name="Sandor L."/>
            <person name="Smith M.W."/>
            <person name="Tsang A."/>
            <person name="Grigoriev I.V."/>
            <person name="Stajich J.E."/>
            <person name="Spatafora J.W."/>
        </authorList>
    </citation>
    <scope>NUCLEOTIDE SEQUENCE</scope>
    <source>
        <strain evidence="2">RSA 2281</strain>
    </source>
</reference>
<proteinExistence type="predicted"/>
<dbReference type="AlphaFoldDB" id="A0AAD5KIB3"/>
<dbReference type="InterPro" id="IPR051710">
    <property type="entry name" value="Phosphatase_SH3-domain"/>
</dbReference>
<dbReference type="SMART" id="SM00855">
    <property type="entry name" value="PGAM"/>
    <property type="match status" value="1"/>
</dbReference>
<dbReference type="Pfam" id="PF00300">
    <property type="entry name" value="His_Phos_1"/>
    <property type="match status" value="1"/>
</dbReference>
<protein>
    <submittedName>
        <fullName evidence="2">Histidine phosphatase superfamily</fullName>
    </submittedName>
</protein>
<organism evidence="2 3">
    <name type="scientific">Phascolomyces articulosus</name>
    <dbReference type="NCBI Taxonomy" id="60185"/>
    <lineage>
        <taxon>Eukaryota</taxon>
        <taxon>Fungi</taxon>
        <taxon>Fungi incertae sedis</taxon>
        <taxon>Mucoromycota</taxon>
        <taxon>Mucoromycotina</taxon>
        <taxon>Mucoromycetes</taxon>
        <taxon>Mucorales</taxon>
        <taxon>Lichtheimiaceae</taxon>
        <taxon>Phascolomyces</taxon>
    </lineage>
</organism>
<keyword evidence="3" id="KW-1185">Reference proteome</keyword>
<dbReference type="InterPro" id="IPR013078">
    <property type="entry name" value="His_Pase_superF_clade-1"/>
</dbReference>
<accession>A0AAD5KIB3</accession>
<evidence type="ECO:0000313" key="2">
    <source>
        <dbReference type="EMBL" id="KAI9271773.1"/>
    </source>
</evidence>
<dbReference type="Proteomes" id="UP001209540">
    <property type="component" value="Unassembled WGS sequence"/>
</dbReference>
<dbReference type="SUPFAM" id="SSF53254">
    <property type="entry name" value="Phosphoglycerate mutase-like"/>
    <property type="match status" value="1"/>
</dbReference>
<dbReference type="PANTHER" id="PTHR16469">
    <property type="entry name" value="UBIQUITIN-ASSOCIATED AND SH3 DOMAIN-CONTAINING BA-RELATED"/>
    <property type="match status" value="1"/>
</dbReference>
<reference evidence="2" key="1">
    <citation type="journal article" date="2022" name="IScience">
        <title>Evolution of zygomycete secretomes and the origins of terrestrial fungal ecologies.</title>
        <authorList>
            <person name="Chang Y."/>
            <person name="Wang Y."/>
            <person name="Mondo S."/>
            <person name="Ahrendt S."/>
            <person name="Andreopoulos W."/>
            <person name="Barry K."/>
            <person name="Beard J."/>
            <person name="Benny G.L."/>
            <person name="Blankenship S."/>
            <person name="Bonito G."/>
            <person name="Cuomo C."/>
            <person name="Desiro A."/>
            <person name="Gervers K.A."/>
            <person name="Hundley H."/>
            <person name="Kuo A."/>
            <person name="LaButti K."/>
            <person name="Lang B.F."/>
            <person name="Lipzen A."/>
            <person name="O'Donnell K."/>
            <person name="Pangilinan J."/>
            <person name="Reynolds N."/>
            <person name="Sandor L."/>
            <person name="Smith M.E."/>
            <person name="Tsang A."/>
            <person name="Grigoriev I.V."/>
            <person name="Stajich J.E."/>
            <person name="Spatafora J.W."/>
        </authorList>
    </citation>
    <scope>NUCLEOTIDE SEQUENCE</scope>
    <source>
        <strain evidence="2">RSA 2281</strain>
    </source>
</reference>
<sequence>MVVPAIDNVFIIRHGERLDHAVKMWRPDPSHGLWDPPLSDTGHEQAEKTGERLVELLQEKGVDMETTRILIYTSPFQRCIDTSLGIARHVPNTILRLELGLGEWMCERFFEDDIAPASRLLARQQEALARKQAEAFSSIAKNIHGNTTHLPWVDYGYRALRNEFEFPERYGDMLKRFDEARIHCMATATTAAQLPKSPMIKESQSISDMVVLFVTHAVGVNALLDGFRNQLTRPIETGYCSISRVIRTHPSKPTSLASPITPPPSLPSPKEEKDTSDLHGSSMMRDEWTIDLLASDTHITN</sequence>
<dbReference type="EMBL" id="JAIXMP010000006">
    <property type="protein sequence ID" value="KAI9271773.1"/>
    <property type="molecule type" value="Genomic_DNA"/>
</dbReference>
<dbReference type="CDD" id="cd07067">
    <property type="entry name" value="HP_PGM_like"/>
    <property type="match status" value="1"/>
</dbReference>
<feature type="region of interest" description="Disordered" evidence="1">
    <location>
        <begin position="250"/>
        <end position="281"/>
    </location>
</feature>
<dbReference type="Gene3D" id="3.40.50.1240">
    <property type="entry name" value="Phosphoglycerate mutase-like"/>
    <property type="match status" value="1"/>
</dbReference>
<name>A0AAD5KIB3_9FUNG</name>
<dbReference type="PANTHER" id="PTHR16469:SF27">
    <property type="entry name" value="UBIQUITIN-ASSOCIATED AND SH3 DOMAIN-CONTAINING BA-RELATED"/>
    <property type="match status" value="1"/>
</dbReference>
<dbReference type="InterPro" id="IPR029033">
    <property type="entry name" value="His_PPase_superfam"/>
</dbReference>
<comment type="caution">
    <text evidence="2">The sequence shown here is derived from an EMBL/GenBank/DDBJ whole genome shotgun (WGS) entry which is preliminary data.</text>
</comment>